<evidence type="ECO:0000256" key="1">
    <source>
        <dbReference type="ARBA" id="ARBA00001917"/>
    </source>
</evidence>
<protein>
    <submittedName>
        <fullName evidence="6">Alpha-hydroxy-acid oxidizing protein</fullName>
    </submittedName>
</protein>
<gene>
    <name evidence="6" type="ORF">G6034_16270</name>
</gene>
<dbReference type="PANTHER" id="PTHR10578">
    <property type="entry name" value="S -2-HYDROXY-ACID OXIDASE-RELATED"/>
    <property type="match status" value="1"/>
</dbReference>
<comment type="caution">
    <text evidence="6">The sequence shown here is derived from an EMBL/GenBank/DDBJ whole genome shotgun (WGS) entry which is preliminary data.</text>
</comment>
<sequence>MSQIPCNHLAAFRPVALDRRCAPVPWVLERGCDCAKCGAPCAARYSFRVAVLSKCKRSARTRHVGDQTDALIDGGIHRSSEIVKAMALGAKAVGIGRAYVKGLPAAGEPVVMRMVDLLRDRMIDSLRFLGVDTPPRSTPRSSRSPALVRSLPRPAHRSTLMSAGPPMSPGLAESPFQLGCVTNDLNETTPRRRTPTGWARS</sequence>
<dbReference type="InterPro" id="IPR013785">
    <property type="entry name" value="Aldolase_TIM"/>
</dbReference>
<keyword evidence="7" id="KW-1185">Reference proteome</keyword>
<dbReference type="AlphaFoldDB" id="A0A7Y7IJI8"/>
<feature type="region of interest" description="Disordered" evidence="4">
    <location>
        <begin position="131"/>
        <end position="201"/>
    </location>
</feature>
<feature type="compositionally biased region" description="Low complexity" evidence="4">
    <location>
        <begin position="133"/>
        <end position="145"/>
    </location>
</feature>
<evidence type="ECO:0000256" key="2">
    <source>
        <dbReference type="ARBA" id="ARBA00022630"/>
    </source>
</evidence>
<evidence type="ECO:0000313" key="6">
    <source>
        <dbReference type="EMBL" id="NVM96433.1"/>
    </source>
</evidence>
<proteinExistence type="predicted"/>
<organism evidence="6 7">
    <name type="scientific">Arthrobacter wenxiniae</name>
    <dbReference type="NCBI Taxonomy" id="2713570"/>
    <lineage>
        <taxon>Bacteria</taxon>
        <taxon>Bacillati</taxon>
        <taxon>Actinomycetota</taxon>
        <taxon>Actinomycetes</taxon>
        <taxon>Micrococcales</taxon>
        <taxon>Micrococcaceae</taxon>
        <taxon>Arthrobacter</taxon>
    </lineage>
</organism>
<reference evidence="6 7" key="1">
    <citation type="submission" date="2020-02" db="EMBL/GenBank/DDBJ databases">
        <title>Genome sequence of strain AETb3-4.</title>
        <authorList>
            <person name="Gao J."/>
            <person name="Zhang X."/>
        </authorList>
    </citation>
    <scope>NUCLEOTIDE SEQUENCE [LARGE SCALE GENOMIC DNA]</scope>
    <source>
        <strain evidence="6 7">AETb3-4</strain>
    </source>
</reference>
<dbReference type="GO" id="GO:0016491">
    <property type="term" value="F:oxidoreductase activity"/>
    <property type="evidence" value="ECO:0007669"/>
    <property type="project" value="InterPro"/>
</dbReference>
<dbReference type="EMBL" id="JAAMFM010000031">
    <property type="protein sequence ID" value="NVM96433.1"/>
    <property type="molecule type" value="Genomic_DNA"/>
</dbReference>
<dbReference type="Gene3D" id="3.20.20.70">
    <property type="entry name" value="Aldolase class I"/>
    <property type="match status" value="1"/>
</dbReference>
<evidence type="ECO:0000256" key="4">
    <source>
        <dbReference type="SAM" id="MobiDB-lite"/>
    </source>
</evidence>
<evidence type="ECO:0000313" key="7">
    <source>
        <dbReference type="Proteomes" id="UP000543556"/>
    </source>
</evidence>
<dbReference type="InterPro" id="IPR000262">
    <property type="entry name" value="FMN-dep_DH"/>
</dbReference>
<dbReference type="PANTHER" id="PTHR10578:SF107">
    <property type="entry name" value="2-HYDROXYACID OXIDASE 1"/>
    <property type="match status" value="1"/>
</dbReference>
<dbReference type="SUPFAM" id="SSF51412">
    <property type="entry name" value="Inosine monophosphate dehydrogenase (IMPDH)"/>
    <property type="match status" value="1"/>
</dbReference>
<name>A0A7Y7IJI8_9MICC</name>
<keyword evidence="3" id="KW-0288">FMN</keyword>
<evidence type="ECO:0000259" key="5">
    <source>
        <dbReference type="Pfam" id="PF01070"/>
    </source>
</evidence>
<accession>A0A7Y7IJI8</accession>
<comment type="cofactor">
    <cofactor evidence="1">
        <name>FMN</name>
        <dbReference type="ChEBI" id="CHEBI:58210"/>
    </cofactor>
</comment>
<feature type="domain" description="FMN-dependent dehydrogenase" evidence="5">
    <location>
        <begin position="62"/>
        <end position="135"/>
    </location>
</feature>
<keyword evidence="2" id="KW-0285">Flavoprotein</keyword>
<evidence type="ECO:0000256" key="3">
    <source>
        <dbReference type="ARBA" id="ARBA00022643"/>
    </source>
</evidence>
<dbReference type="Pfam" id="PF01070">
    <property type="entry name" value="FMN_dh"/>
    <property type="match status" value="1"/>
</dbReference>
<dbReference type="Proteomes" id="UP000543556">
    <property type="component" value="Unassembled WGS sequence"/>
</dbReference>